<name>A0AB34C7I6_9PSED</name>
<protein>
    <recommendedName>
        <fullName evidence="3">Phage protein</fullName>
    </recommendedName>
</protein>
<evidence type="ECO:0000313" key="1">
    <source>
        <dbReference type="EMBL" id="KAA5841549.1"/>
    </source>
</evidence>
<reference evidence="1 2" key="1">
    <citation type="submission" date="2019-09" db="EMBL/GenBank/DDBJ databases">
        <authorList>
            <person name="Vacheron J."/>
            <person name="Dubost A."/>
            <person name="Prigent-Combaret C."/>
            <person name="Muller D."/>
        </authorList>
    </citation>
    <scope>NUCLEOTIDE SEQUENCE [LARGE SCALE GENOMIC DNA]</scope>
    <source>
        <strain evidence="1 2">JV497</strain>
    </source>
</reference>
<proteinExistence type="predicted"/>
<organism evidence="1 2">
    <name type="scientific">Pseudomonas chlororaphis</name>
    <dbReference type="NCBI Taxonomy" id="587753"/>
    <lineage>
        <taxon>Bacteria</taxon>
        <taxon>Pseudomonadati</taxon>
        <taxon>Pseudomonadota</taxon>
        <taxon>Gammaproteobacteria</taxon>
        <taxon>Pseudomonadales</taxon>
        <taxon>Pseudomonadaceae</taxon>
        <taxon>Pseudomonas</taxon>
    </lineage>
</organism>
<dbReference type="Proteomes" id="UP000323924">
    <property type="component" value="Unassembled WGS sequence"/>
</dbReference>
<gene>
    <name evidence="1" type="ORF">F2A38_13460</name>
</gene>
<accession>A0AB34C7I6</accession>
<dbReference type="EMBL" id="VWPC01000012">
    <property type="protein sequence ID" value="KAA5841549.1"/>
    <property type="molecule type" value="Genomic_DNA"/>
</dbReference>
<evidence type="ECO:0008006" key="3">
    <source>
        <dbReference type="Google" id="ProtNLM"/>
    </source>
</evidence>
<evidence type="ECO:0000313" key="2">
    <source>
        <dbReference type="Proteomes" id="UP000323924"/>
    </source>
</evidence>
<dbReference type="AlphaFoldDB" id="A0AB34C7I6"/>
<sequence length="165" mass="18473">MNMDDVRQLGEMLRRYAESEAHKKQLFESQKVLWASRITELFEHIQQWLAPVLMPDLLTLNREPYLAFSPSVPVKTSTFKTEKLTIVIAGKPVEFVPDVMGAAGQISLAVMGLTAARYGSVSLMGLADGSWQWRQANGLKESDVFTFDGNFLASQLQALIPRERG</sequence>
<comment type="caution">
    <text evidence="1">The sequence shown here is derived from an EMBL/GenBank/DDBJ whole genome shotgun (WGS) entry which is preliminary data.</text>
</comment>